<evidence type="ECO:0000259" key="5">
    <source>
        <dbReference type="PROSITE" id="PS50122"/>
    </source>
</evidence>
<organism evidence="6 7">
    <name type="scientific">Robbsia betulipollinis</name>
    <dbReference type="NCBI Taxonomy" id="2981849"/>
    <lineage>
        <taxon>Bacteria</taxon>
        <taxon>Pseudomonadati</taxon>
        <taxon>Pseudomonadota</taxon>
        <taxon>Betaproteobacteria</taxon>
        <taxon>Burkholderiales</taxon>
        <taxon>Burkholderiaceae</taxon>
        <taxon>Robbsia</taxon>
    </lineage>
</organism>
<keyword evidence="4" id="KW-0145">Chemotaxis</keyword>
<evidence type="ECO:0000313" key="7">
    <source>
        <dbReference type="Proteomes" id="UP001082899"/>
    </source>
</evidence>
<evidence type="ECO:0000256" key="2">
    <source>
        <dbReference type="ARBA" id="ARBA00039140"/>
    </source>
</evidence>
<dbReference type="SUPFAM" id="SSF52738">
    <property type="entry name" value="Methylesterase CheB, C-terminal domain"/>
    <property type="match status" value="1"/>
</dbReference>
<dbReference type="EMBL" id="JAPMXC010000010">
    <property type="protein sequence ID" value="MCY0389202.1"/>
    <property type="molecule type" value="Genomic_DNA"/>
</dbReference>
<dbReference type="Pfam" id="PF01339">
    <property type="entry name" value="CheB_methylest"/>
    <property type="match status" value="1"/>
</dbReference>
<accession>A0ABT3ZRU7</accession>
<keyword evidence="7" id="KW-1185">Reference proteome</keyword>
<name>A0ABT3ZRU7_9BURK</name>
<feature type="domain" description="CheB-type methylesterase" evidence="5">
    <location>
        <begin position="18"/>
        <end position="208"/>
    </location>
</feature>
<comment type="caution">
    <text evidence="6">The sequence shown here is derived from an EMBL/GenBank/DDBJ whole genome shotgun (WGS) entry which is preliminary data.</text>
</comment>
<gene>
    <name evidence="6" type="ORF">OVY01_18815</name>
</gene>
<dbReference type="InterPro" id="IPR035909">
    <property type="entry name" value="CheB_C"/>
</dbReference>
<dbReference type="PANTHER" id="PTHR42872">
    <property type="entry name" value="PROTEIN-GLUTAMATE METHYLESTERASE/PROTEIN-GLUTAMINE GLUTAMINASE"/>
    <property type="match status" value="1"/>
</dbReference>
<dbReference type="CDD" id="cd16433">
    <property type="entry name" value="CheB"/>
    <property type="match status" value="1"/>
</dbReference>
<evidence type="ECO:0000256" key="4">
    <source>
        <dbReference type="PROSITE-ProRule" id="PRU00050"/>
    </source>
</evidence>
<comment type="catalytic activity">
    <reaction evidence="3">
        <text>[protein]-L-glutamate 5-O-methyl ester + H2O = L-glutamyl-[protein] + methanol + H(+)</text>
        <dbReference type="Rhea" id="RHEA:23236"/>
        <dbReference type="Rhea" id="RHEA-COMP:10208"/>
        <dbReference type="Rhea" id="RHEA-COMP:10311"/>
        <dbReference type="ChEBI" id="CHEBI:15377"/>
        <dbReference type="ChEBI" id="CHEBI:15378"/>
        <dbReference type="ChEBI" id="CHEBI:17790"/>
        <dbReference type="ChEBI" id="CHEBI:29973"/>
        <dbReference type="ChEBI" id="CHEBI:82795"/>
        <dbReference type="EC" id="3.1.1.61"/>
    </reaction>
</comment>
<keyword evidence="1 4" id="KW-0378">Hydrolase</keyword>
<dbReference type="InterPro" id="IPR000673">
    <property type="entry name" value="Sig_transdc_resp-reg_Me-estase"/>
</dbReference>
<dbReference type="RefSeq" id="WP_267849104.1">
    <property type="nucleotide sequence ID" value="NZ_JAPMXC010000010.1"/>
</dbReference>
<dbReference type="Proteomes" id="UP001082899">
    <property type="component" value="Unassembled WGS sequence"/>
</dbReference>
<dbReference type="PROSITE" id="PS50122">
    <property type="entry name" value="CHEB"/>
    <property type="match status" value="1"/>
</dbReference>
<evidence type="ECO:0000313" key="6">
    <source>
        <dbReference type="EMBL" id="MCY0389202.1"/>
    </source>
</evidence>
<sequence>MTLPCPAPSSPSSALDAIDAACEAVVIGTSAGGVEALSLLLPRLGRHFAPAIVIVLHLPPDGQSEIARLFAMRCVLPVLEASDREPIRGGTVYFAPPGYHLLVNADRTCALSVDEAVNFSRPSIDVMFESAAWAYGNRLLGILLTGASADGAAGMAAIRKAGGTTWAQAPAEARATAMPLAAIERGVVDAVLTLEEIAQRFERQSQADAAVAGRQAGASAAAVSPAHTDHL</sequence>
<feature type="active site" evidence="4">
    <location>
        <position position="57"/>
    </location>
</feature>
<feature type="active site" evidence="4">
    <location>
        <position position="30"/>
    </location>
</feature>
<proteinExistence type="predicted"/>
<reference evidence="6" key="1">
    <citation type="submission" date="2022-11" db="EMBL/GenBank/DDBJ databases">
        <title>Robbsia betulipollinis sp. nov., isolated from pollen of birch (Betula pendula).</title>
        <authorList>
            <person name="Shi H."/>
            <person name="Ambika Manirajan B."/>
            <person name="Ratering S."/>
            <person name="Geissler-Plaum R."/>
            <person name="Schnell S."/>
        </authorList>
    </citation>
    <scope>NUCLEOTIDE SEQUENCE</scope>
    <source>
        <strain evidence="6">Bb-Pol-6</strain>
    </source>
</reference>
<dbReference type="PANTHER" id="PTHR42872:SF6">
    <property type="entry name" value="PROTEIN-GLUTAMATE METHYLESTERASE_PROTEIN-GLUTAMINE GLUTAMINASE"/>
    <property type="match status" value="1"/>
</dbReference>
<dbReference type="EC" id="3.1.1.61" evidence="2"/>
<feature type="active site" evidence="4">
    <location>
        <position position="150"/>
    </location>
</feature>
<evidence type="ECO:0000256" key="1">
    <source>
        <dbReference type="ARBA" id="ARBA00022801"/>
    </source>
</evidence>
<evidence type="ECO:0000256" key="3">
    <source>
        <dbReference type="ARBA" id="ARBA00048267"/>
    </source>
</evidence>
<protein>
    <recommendedName>
        <fullName evidence="2">protein-glutamate methylesterase</fullName>
        <ecNumber evidence="2">3.1.1.61</ecNumber>
    </recommendedName>
</protein>
<dbReference type="Gene3D" id="3.40.50.180">
    <property type="entry name" value="Methylesterase CheB, C-terminal domain"/>
    <property type="match status" value="1"/>
</dbReference>